<dbReference type="OrthoDB" id="3364132at2759"/>
<dbReference type="Pfam" id="PF25534">
    <property type="entry name" value="DUF7918"/>
    <property type="match status" value="1"/>
</dbReference>
<dbReference type="PANTHER" id="PTHR36223">
    <property type="entry name" value="BETA-LACTAMASE-TYPE TRANSPEPTIDASE FOLD DOMAIN CONTAINING PROTEIN"/>
    <property type="match status" value="1"/>
</dbReference>
<organism evidence="3 4">
    <name type="scientific">Scleroderma citrinum Foug A</name>
    <dbReference type="NCBI Taxonomy" id="1036808"/>
    <lineage>
        <taxon>Eukaryota</taxon>
        <taxon>Fungi</taxon>
        <taxon>Dikarya</taxon>
        <taxon>Basidiomycota</taxon>
        <taxon>Agaricomycotina</taxon>
        <taxon>Agaricomycetes</taxon>
        <taxon>Agaricomycetidae</taxon>
        <taxon>Boletales</taxon>
        <taxon>Sclerodermatineae</taxon>
        <taxon>Sclerodermataceae</taxon>
        <taxon>Scleroderma</taxon>
    </lineage>
</organism>
<feature type="compositionally biased region" description="Basic and acidic residues" evidence="1">
    <location>
        <begin position="262"/>
        <end position="272"/>
    </location>
</feature>
<dbReference type="InParanoid" id="A0A0C3EJW5"/>
<dbReference type="HOGENOM" id="CLU_060356_0_1_1"/>
<feature type="region of interest" description="Disordered" evidence="1">
    <location>
        <begin position="209"/>
        <end position="228"/>
    </location>
</feature>
<reference evidence="4" key="2">
    <citation type="submission" date="2015-01" db="EMBL/GenBank/DDBJ databases">
        <title>Evolutionary Origins and Diversification of the Mycorrhizal Mutualists.</title>
        <authorList>
            <consortium name="DOE Joint Genome Institute"/>
            <consortium name="Mycorrhizal Genomics Consortium"/>
            <person name="Kohler A."/>
            <person name="Kuo A."/>
            <person name="Nagy L.G."/>
            <person name="Floudas D."/>
            <person name="Copeland A."/>
            <person name="Barry K.W."/>
            <person name="Cichocki N."/>
            <person name="Veneault-Fourrey C."/>
            <person name="LaButti K."/>
            <person name="Lindquist E.A."/>
            <person name="Lipzen A."/>
            <person name="Lundell T."/>
            <person name="Morin E."/>
            <person name="Murat C."/>
            <person name="Riley R."/>
            <person name="Ohm R."/>
            <person name="Sun H."/>
            <person name="Tunlid A."/>
            <person name="Henrissat B."/>
            <person name="Grigoriev I.V."/>
            <person name="Hibbett D.S."/>
            <person name="Martin F."/>
        </authorList>
    </citation>
    <scope>NUCLEOTIDE SEQUENCE [LARGE SCALE GENOMIC DNA]</scope>
    <source>
        <strain evidence="4">Foug A</strain>
    </source>
</reference>
<feature type="region of interest" description="Disordered" evidence="1">
    <location>
        <begin position="238"/>
        <end position="280"/>
    </location>
</feature>
<dbReference type="PANTHER" id="PTHR36223:SF1">
    <property type="entry name" value="TRANSCRIPTION ELONGATION FACTOR EAF N-TERMINAL DOMAIN-CONTAINING PROTEIN"/>
    <property type="match status" value="1"/>
</dbReference>
<evidence type="ECO:0000313" key="4">
    <source>
        <dbReference type="Proteomes" id="UP000053989"/>
    </source>
</evidence>
<accession>A0A0C3EJW5</accession>
<proteinExistence type="predicted"/>
<dbReference type="STRING" id="1036808.A0A0C3EJW5"/>
<sequence length="280" mass="31289">MRVGEYTARILVDGKELEEYEVTVDASETQATCWVASEVGKKFTVQWKCHFPTRLLESSGYVTLDGTECGGKYIRCGLLGKNDTANISSISCGTMERDFIFSSLQLSDDEALFGRAVSKQLGEISVKILHGAVGPPRYDMSELPSLLSHSDKKHEKMVKKLSSHCVGFGQQRTTQRRMVADFIPNSSPPIIFTFKYRPIAILQANGIAPRHEGAPPKDVTPENDTIARRERIRLLEDELKRLRDQAPDDTAEGPKAKRIKKEHGVSEKRPIISEEVIDLT</sequence>
<gene>
    <name evidence="3" type="ORF">SCLCIDRAFT_7191</name>
</gene>
<dbReference type="AlphaFoldDB" id="A0A0C3EJW5"/>
<dbReference type="Proteomes" id="UP000053989">
    <property type="component" value="Unassembled WGS sequence"/>
</dbReference>
<keyword evidence="4" id="KW-1185">Reference proteome</keyword>
<evidence type="ECO:0000256" key="1">
    <source>
        <dbReference type="SAM" id="MobiDB-lite"/>
    </source>
</evidence>
<reference evidence="3 4" key="1">
    <citation type="submission" date="2014-04" db="EMBL/GenBank/DDBJ databases">
        <authorList>
            <consortium name="DOE Joint Genome Institute"/>
            <person name="Kuo A."/>
            <person name="Kohler A."/>
            <person name="Nagy L.G."/>
            <person name="Floudas D."/>
            <person name="Copeland A."/>
            <person name="Barry K.W."/>
            <person name="Cichocki N."/>
            <person name="Veneault-Fourrey C."/>
            <person name="LaButti K."/>
            <person name="Lindquist E.A."/>
            <person name="Lipzen A."/>
            <person name="Lundell T."/>
            <person name="Morin E."/>
            <person name="Murat C."/>
            <person name="Sun H."/>
            <person name="Tunlid A."/>
            <person name="Henrissat B."/>
            <person name="Grigoriev I.V."/>
            <person name="Hibbett D.S."/>
            <person name="Martin F."/>
            <person name="Nordberg H.P."/>
            <person name="Cantor M.N."/>
            <person name="Hua S.X."/>
        </authorList>
    </citation>
    <scope>NUCLEOTIDE SEQUENCE [LARGE SCALE GENOMIC DNA]</scope>
    <source>
        <strain evidence="3 4">Foug A</strain>
    </source>
</reference>
<dbReference type="EMBL" id="KN822009">
    <property type="protein sequence ID" value="KIM68514.1"/>
    <property type="molecule type" value="Genomic_DNA"/>
</dbReference>
<evidence type="ECO:0000313" key="3">
    <source>
        <dbReference type="EMBL" id="KIM68514.1"/>
    </source>
</evidence>
<feature type="domain" description="DUF7918" evidence="2">
    <location>
        <begin position="7"/>
        <end position="210"/>
    </location>
</feature>
<name>A0A0C3EJW5_9AGAM</name>
<protein>
    <recommendedName>
        <fullName evidence="2">DUF7918 domain-containing protein</fullName>
    </recommendedName>
</protein>
<dbReference type="InterPro" id="IPR057678">
    <property type="entry name" value="DUF7918"/>
</dbReference>
<evidence type="ECO:0000259" key="2">
    <source>
        <dbReference type="Pfam" id="PF25534"/>
    </source>
</evidence>